<evidence type="ECO:0000256" key="1">
    <source>
        <dbReference type="ARBA" id="ARBA00004141"/>
    </source>
</evidence>
<dbReference type="OrthoDB" id="440424at2759"/>
<comment type="subcellular location">
    <subcellularLocation>
        <location evidence="1">Membrane</location>
        <topology evidence="1">Multi-pass membrane protein</topology>
    </subcellularLocation>
</comment>
<dbReference type="STRING" id="1314674.A0A0D7AZW7"/>
<evidence type="ECO:0000256" key="3">
    <source>
        <dbReference type="ARBA" id="ARBA00022692"/>
    </source>
</evidence>
<evidence type="ECO:0000256" key="5">
    <source>
        <dbReference type="ARBA" id="ARBA00023136"/>
    </source>
</evidence>
<evidence type="ECO:0000313" key="7">
    <source>
        <dbReference type="EMBL" id="KIY62806.1"/>
    </source>
</evidence>
<keyword evidence="4 6" id="KW-1133">Transmembrane helix</keyword>
<reference evidence="7 8" key="1">
    <citation type="journal article" date="2015" name="Fungal Genet. Biol.">
        <title>Evolution of novel wood decay mechanisms in Agaricales revealed by the genome sequences of Fistulina hepatica and Cylindrobasidium torrendii.</title>
        <authorList>
            <person name="Floudas D."/>
            <person name="Held B.W."/>
            <person name="Riley R."/>
            <person name="Nagy L.G."/>
            <person name="Koehler G."/>
            <person name="Ransdell A.S."/>
            <person name="Younus H."/>
            <person name="Chow J."/>
            <person name="Chiniquy J."/>
            <person name="Lipzen A."/>
            <person name="Tritt A."/>
            <person name="Sun H."/>
            <person name="Haridas S."/>
            <person name="LaButti K."/>
            <person name="Ohm R.A."/>
            <person name="Kues U."/>
            <person name="Blanchette R.A."/>
            <person name="Grigoriev I.V."/>
            <person name="Minto R.E."/>
            <person name="Hibbett D.S."/>
        </authorList>
    </citation>
    <scope>NUCLEOTIDE SEQUENCE [LARGE SCALE GENOMIC DNA]</scope>
    <source>
        <strain evidence="7 8">FP15055 ss-10</strain>
    </source>
</reference>
<dbReference type="Gene3D" id="6.10.110.10">
    <property type="match status" value="1"/>
</dbReference>
<feature type="transmembrane region" description="Helical" evidence="6">
    <location>
        <begin position="85"/>
        <end position="118"/>
    </location>
</feature>
<accession>A0A0D7AZW7</accession>
<proteinExistence type="inferred from homology"/>
<sequence length="179" mass="19029">MSENHQLIHNSDSFPTADALTAIVQNLNISGAWEPIVNKLLAFSGTMTDLRRFTDQFLHMLQSKDLRDRILQVLVDIVNNDATKVALFILGAILIANPVGLVGFGAAGPVAGSLAALWQASMGNVAAGSLFAGLQAFGMTAAPVVLPAAGAGLWGLAMAHPVLKGWLEEEQARERERED</sequence>
<keyword evidence="8" id="KW-1185">Reference proteome</keyword>
<organism evidence="7 8">
    <name type="scientific">Cylindrobasidium torrendii FP15055 ss-10</name>
    <dbReference type="NCBI Taxonomy" id="1314674"/>
    <lineage>
        <taxon>Eukaryota</taxon>
        <taxon>Fungi</taxon>
        <taxon>Dikarya</taxon>
        <taxon>Basidiomycota</taxon>
        <taxon>Agaricomycotina</taxon>
        <taxon>Agaricomycetes</taxon>
        <taxon>Agaricomycetidae</taxon>
        <taxon>Agaricales</taxon>
        <taxon>Marasmiineae</taxon>
        <taxon>Physalacriaceae</taxon>
        <taxon>Cylindrobasidium</taxon>
    </lineage>
</organism>
<keyword evidence="3 6" id="KW-0812">Transmembrane</keyword>
<dbReference type="EMBL" id="KN880747">
    <property type="protein sequence ID" value="KIY62806.1"/>
    <property type="molecule type" value="Genomic_DNA"/>
</dbReference>
<dbReference type="GO" id="GO:0016020">
    <property type="term" value="C:membrane"/>
    <property type="evidence" value="ECO:0007669"/>
    <property type="project" value="UniProtKB-SubCell"/>
</dbReference>
<comment type="similarity">
    <text evidence="2">Belongs to the IFI6/IFI27 family.</text>
</comment>
<dbReference type="AlphaFoldDB" id="A0A0D7AZW7"/>
<evidence type="ECO:0000313" key="8">
    <source>
        <dbReference type="Proteomes" id="UP000054007"/>
    </source>
</evidence>
<protein>
    <submittedName>
        <fullName evidence="7">Uncharacterized protein</fullName>
    </submittedName>
</protein>
<dbReference type="Proteomes" id="UP000054007">
    <property type="component" value="Unassembled WGS sequence"/>
</dbReference>
<dbReference type="PANTHER" id="PTHR16932:SF18">
    <property type="entry name" value="INTERFERON, ALPHA-INDUCIBLE PROTEIN 27-LIKE 2"/>
    <property type="match status" value="1"/>
</dbReference>
<gene>
    <name evidence="7" type="ORF">CYLTODRAFT_494402</name>
</gene>
<evidence type="ECO:0000256" key="6">
    <source>
        <dbReference type="SAM" id="Phobius"/>
    </source>
</evidence>
<evidence type="ECO:0000256" key="4">
    <source>
        <dbReference type="ARBA" id="ARBA00022989"/>
    </source>
</evidence>
<evidence type="ECO:0000256" key="2">
    <source>
        <dbReference type="ARBA" id="ARBA00007262"/>
    </source>
</evidence>
<dbReference type="InterPro" id="IPR009311">
    <property type="entry name" value="IFI6/IFI27-like"/>
</dbReference>
<dbReference type="PANTHER" id="PTHR16932">
    <property type="entry name" value="INTERFERON ALPHA-INDUCIBLE PROTEIN 27"/>
    <property type="match status" value="1"/>
</dbReference>
<name>A0A0D7AZW7_9AGAR</name>
<dbReference type="InterPro" id="IPR038213">
    <property type="entry name" value="IFI6/IFI27-like_sf"/>
</dbReference>
<dbReference type="Pfam" id="PF06140">
    <property type="entry name" value="Ifi-6-16"/>
    <property type="match status" value="1"/>
</dbReference>
<feature type="transmembrane region" description="Helical" evidence="6">
    <location>
        <begin position="130"/>
        <end position="157"/>
    </location>
</feature>
<keyword evidence="5 6" id="KW-0472">Membrane</keyword>